<evidence type="ECO:0000313" key="2">
    <source>
        <dbReference type="Proteomes" id="UP000321721"/>
    </source>
</evidence>
<gene>
    <name evidence="1" type="ORF">FRY74_08510</name>
</gene>
<comment type="caution">
    <text evidence="1">The sequence shown here is derived from an EMBL/GenBank/DDBJ whole genome shotgun (WGS) entry which is preliminary data.</text>
</comment>
<name>A0A5C6RU23_9FLAO</name>
<accession>A0A5C6RU23</accession>
<evidence type="ECO:0000313" key="1">
    <source>
        <dbReference type="EMBL" id="TXB65455.1"/>
    </source>
</evidence>
<dbReference type="Proteomes" id="UP000321721">
    <property type="component" value="Unassembled WGS sequence"/>
</dbReference>
<evidence type="ECO:0008006" key="3">
    <source>
        <dbReference type="Google" id="ProtNLM"/>
    </source>
</evidence>
<organism evidence="1 2">
    <name type="scientific">Vicingus serpentipes</name>
    <dbReference type="NCBI Taxonomy" id="1926625"/>
    <lineage>
        <taxon>Bacteria</taxon>
        <taxon>Pseudomonadati</taxon>
        <taxon>Bacteroidota</taxon>
        <taxon>Flavobacteriia</taxon>
        <taxon>Flavobacteriales</taxon>
        <taxon>Vicingaceae</taxon>
        <taxon>Vicingus</taxon>
    </lineage>
</organism>
<dbReference type="RefSeq" id="WP_147100500.1">
    <property type="nucleotide sequence ID" value="NZ_VOOS01000003.1"/>
</dbReference>
<keyword evidence="2" id="KW-1185">Reference proteome</keyword>
<proteinExistence type="predicted"/>
<dbReference type="EMBL" id="VOOS01000003">
    <property type="protein sequence ID" value="TXB65455.1"/>
    <property type="molecule type" value="Genomic_DNA"/>
</dbReference>
<dbReference type="PROSITE" id="PS51257">
    <property type="entry name" value="PROKAR_LIPOPROTEIN"/>
    <property type="match status" value="1"/>
</dbReference>
<dbReference type="OrthoDB" id="9785180at2"/>
<dbReference type="AlphaFoldDB" id="A0A5C6RU23"/>
<reference evidence="1 2" key="1">
    <citation type="submission" date="2019-08" db="EMBL/GenBank/DDBJ databases">
        <title>Genome of Vicingus serpentipes NCIMB 15042.</title>
        <authorList>
            <person name="Bowman J.P."/>
        </authorList>
    </citation>
    <scope>NUCLEOTIDE SEQUENCE [LARGE SCALE GENOMIC DNA]</scope>
    <source>
        <strain evidence="1 2">NCIMB 15042</strain>
    </source>
</reference>
<protein>
    <recommendedName>
        <fullName evidence="3">Peptidyl-prolyl cis-trans isomerase</fullName>
    </recommendedName>
</protein>
<sequence>MRNLIFILFITFSFVSCNLFEEKIEENAIARVQNKILFDSELKEVIPFDASTEDSLLIANNYIQKWIKQNLILEKAELNLKSEQKNFTKQLEDYRNTLVIYTYEGELINQRLDTNVSDQEIKLYYEQNEHNFDLKDDIVKVRYLKVTKQAPNIKKIRKYYKSTKAEDVEQLKEFSHQFAEKFHLNENEWILFDEVLKEVPINVSDKSGYLKNVKYTEIEDSLSYYFVYFKDYKLETDVSPLSFEKKNIKNIIINRRKLELVSKMKQELYQEALQKKEFEIYKNEENKP</sequence>